<keyword evidence="2" id="KW-0472">Membrane</keyword>
<reference evidence="3 4" key="1">
    <citation type="submission" date="2017-09" db="EMBL/GenBank/DDBJ databases">
        <title>Depth-based differentiation of microbial function through sediment-hosted aquifers and enrichment of novel symbionts in the deep terrestrial subsurface.</title>
        <authorList>
            <person name="Probst A.J."/>
            <person name="Ladd B."/>
            <person name="Jarett J.K."/>
            <person name="Geller-Mcgrath D.E."/>
            <person name="Sieber C.M."/>
            <person name="Emerson J.B."/>
            <person name="Anantharaman K."/>
            <person name="Thomas B.C."/>
            <person name="Malmstrom R."/>
            <person name="Stieglmeier M."/>
            <person name="Klingl A."/>
            <person name="Woyke T."/>
            <person name="Ryan C.M."/>
            <person name="Banfield J.F."/>
        </authorList>
    </citation>
    <scope>NUCLEOTIDE SEQUENCE [LARGE SCALE GENOMIC DNA]</scope>
    <source>
        <strain evidence="3">CG10_big_fil_rev_8_21_14_0_10_51_16</strain>
    </source>
</reference>
<keyword evidence="2" id="KW-0812">Transmembrane</keyword>
<feature type="region of interest" description="Disordered" evidence="1">
    <location>
        <begin position="44"/>
        <end position="68"/>
    </location>
</feature>
<accession>A0A2H0RF94</accession>
<dbReference type="Proteomes" id="UP000228767">
    <property type="component" value="Unassembled WGS sequence"/>
</dbReference>
<evidence type="ECO:0000313" key="4">
    <source>
        <dbReference type="Proteomes" id="UP000228767"/>
    </source>
</evidence>
<proteinExistence type="predicted"/>
<sequence length="68" mass="7128">MMGTTFGLGFMGLGGLWMILFWALVIALVVWLVRMATGNAGHGGQGCCGGHGETHGGKDKGEQKHTCH</sequence>
<name>A0A2H0RF94_9BACT</name>
<protein>
    <submittedName>
        <fullName evidence="3">Uncharacterized protein</fullName>
    </submittedName>
</protein>
<keyword evidence="2" id="KW-1133">Transmembrane helix</keyword>
<dbReference type="AlphaFoldDB" id="A0A2H0RF94"/>
<evidence type="ECO:0000256" key="2">
    <source>
        <dbReference type="SAM" id="Phobius"/>
    </source>
</evidence>
<evidence type="ECO:0000256" key="1">
    <source>
        <dbReference type="SAM" id="MobiDB-lite"/>
    </source>
</evidence>
<gene>
    <name evidence="3" type="ORF">COV10_04445</name>
</gene>
<evidence type="ECO:0000313" key="3">
    <source>
        <dbReference type="EMBL" id="PIR44475.1"/>
    </source>
</evidence>
<feature type="compositionally biased region" description="Basic and acidic residues" evidence="1">
    <location>
        <begin position="52"/>
        <end position="68"/>
    </location>
</feature>
<organism evidence="3 4">
    <name type="scientific">Candidatus Vogelbacteria bacterium CG10_big_fil_rev_8_21_14_0_10_51_16</name>
    <dbReference type="NCBI Taxonomy" id="1975045"/>
    <lineage>
        <taxon>Bacteria</taxon>
        <taxon>Candidatus Vogeliibacteriota</taxon>
    </lineage>
</organism>
<comment type="caution">
    <text evidence="3">The sequence shown here is derived from an EMBL/GenBank/DDBJ whole genome shotgun (WGS) entry which is preliminary data.</text>
</comment>
<feature type="transmembrane region" description="Helical" evidence="2">
    <location>
        <begin position="6"/>
        <end position="33"/>
    </location>
</feature>
<dbReference type="EMBL" id="PCYI01000029">
    <property type="protein sequence ID" value="PIR44475.1"/>
    <property type="molecule type" value="Genomic_DNA"/>
</dbReference>